<dbReference type="EMBL" id="UINC01011323">
    <property type="protein sequence ID" value="SVA50022.1"/>
    <property type="molecule type" value="Genomic_DNA"/>
</dbReference>
<evidence type="ECO:0000256" key="5">
    <source>
        <dbReference type="ARBA" id="ARBA00022989"/>
    </source>
</evidence>
<feature type="transmembrane region" description="Helical" evidence="7">
    <location>
        <begin position="242"/>
        <end position="264"/>
    </location>
</feature>
<accession>A0A381WC31</accession>
<dbReference type="PANTHER" id="PTHR23501">
    <property type="entry name" value="MAJOR FACILITATOR SUPERFAMILY"/>
    <property type="match status" value="1"/>
</dbReference>
<reference evidence="9" key="1">
    <citation type="submission" date="2018-05" db="EMBL/GenBank/DDBJ databases">
        <authorList>
            <person name="Lanie J.A."/>
            <person name="Ng W.-L."/>
            <person name="Kazmierczak K.M."/>
            <person name="Andrzejewski T.M."/>
            <person name="Davidsen T.M."/>
            <person name="Wayne K.J."/>
            <person name="Tettelin H."/>
            <person name="Glass J.I."/>
            <person name="Rusch D."/>
            <person name="Podicherti R."/>
            <person name="Tsui H.-C.T."/>
            <person name="Winkler M.E."/>
        </authorList>
    </citation>
    <scope>NUCLEOTIDE SEQUENCE</scope>
</reference>
<dbReference type="CDD" id="cd17502">
    <property type="entry name" value="MFS_Azr1_MDR_like"/>
    <property type="match status" value="1"/>
</dbReference>
<dbReference type="PROSITE" id="PS50850">
    <property type="entry name" value="MFS"/>
    <property type="match status" value="1"/>
</dbReference>
<dbReference type="PANTHER" id="PTHR23501:SF197">
    <property type="entry name" value="COMD"/>
    <property type="match status" value="1"/>
</dbReference>
<evidence type="ECO:0000256" key="1">
    <source>
        <dbReference type="ARBA" id="ARBA00004651"/>
    </source>
</evidence>
<feature type="transmembrane region" description="Helical" evidence="7">
    <location>
        <begin position="118"/>
        <end position="140"/>
    </location>
</feature>
<dbReference type="InterPro" id="IPR036259">
    <property type="entry name" value="MFS_trans_sf"/>
</dbReference>
<feature type="transmembrane region" description="Helical" evidence="7">
    <location>
        <begin position="320"/>
        <end position="339"/>
    </location>
</feature>
<dbReference type="GO" id="GO:0022857">
    <property type="term" value="F:transmembrane transporter activity"/>
    <property type="evidence" value="ECO:0007669"/>
    <property type="project" value="InterPro"/>
</dbReference>
<feature type="transmembrane region" description="Helical" evidence="7">
    <location>
        <begin position="285"/>
        <end position="308"/>
    </location>
</feature>
<evidence type="ECO:0000313" key="9">
    <source>
        <dbReference type="EMBL" id="SVA50022.1"/>
    </source>
</evidence>
<gene>
    <name evidence="9" type="ORF">METZ01_LOCUS102876</name>
</gene>
<dbReference type="FunFam" id="1.20.1720.10:FF:000004">
    <property type="entry name" value="EmrB/QacA family drug resistance transporter"/>
    <property type="match status" value="1"/>
</dbReference>
<feature type="non-terminal residue" evidence="9">
    <location>
        <position position="429"/>
    </location>
</feature>
<feature type="transmembrane region" description="Helical" evidence="7">
    <location>
        <begin position="94"/>
        <end position="112"/>
    </location>
</feature>
<dbReference type="SUPFAM" id="SSF103473">
    <property type="entry name" value="MFS general substrate transporter"/>
    <property type="match status" value="1"/>
</dbReference>
<keyword evidence="5 7" id="KW-1133">Transmembrane helix</keyword>
<protein>
    <recommendedName>
        <fullName evidence="8">Major facilitator superfamily (MFS) profile domain-containing protein</fullName>
    </recommendedName>
</protein>
<dbReference type="AlphaFoldDB" id="A0A381WC31"/>
<dbReference type="PRINTS" id="PR01036">
    <property type="entry name" value="TCRTETB"/>
</dbReference>
<dbReference type="Pfam" id="PF07690">
    <property type="entry name" value="MFS_1"/>
    <property type="match status" value="1"/>
</dbReference>
<evidence type="ECO:0000256" key="6">
    <source>
        <dbReference type="ARBA" id="ARBA00023136"/>
    </source>
</evidence>
<dbReference type="Gene3D" id="1.20.1720.10">
    <property type="entry name" value="Multidrug resistance protein D"/>
    <property type="match status" value="1"/>
</dbReference>
<evidence type="ECO:0000259" key="8">
    <source>
        <dbReference type="PROSITE" id="PS50850"/>
    </source>
</evidence>
<dbReference type="InterPro" id="IPR004638">
    <property type="entry name" value="EmrB-like"/>
</dbReference>
<feature type="transmembrane region" description="Helical" evidence="7">
    <location>
        <begin position="351"/>
        <end position="370"/>
    </location>
</feature>
<evidence type="ECO:0000256" key="2">
    <source>
        <dbReference type="ARBA" id="ARBA00022448"/>
    </source>
</evidence>
<sequence>MKHRELSESPVGEEEPWSNILSQKQIVLTMSGVMLALFLASLDQTVVTTALPQIVSDLGGFSKLTWVTSSYLVASTTVVPITGRLTDIYGRKKFFVGGVVVFLLGSVLSGQSETMNQLILFRAIQGLGGGIIMAITFVIIGDLFAPEDRGKYMGFLTAVFGITSLIGPTLGGFITDVLSWQWIFYINIPLAVLILVVLVRYFPDFKPAGPKERVDLWGLMFLILTVVPLMIGLSWAGYQYPWISVQVLGLIIASSVFGILFILIEMRSQSPLIPLTLFRDRNVSISMAAVFLTGFVMFASPVFIPVFFQGVLGRSATSSGNLLTPMMMAIVFGAALSGQLMSSRFGKEHRLFGLVGLGLMGAGTFLVAMVRPDTEYLAVISFMGVMGFGLGITLPLFTLIVINSIPIRLMGVAGSTVQFFRTIGGTVGL</sequence>
<evidence type="ECO:0000256" key="4">
    <source>
        <dbReference type="ARBA" id="ARBA00022692"/>
    </source>
</evidence>
<feature type="transmembrane region" description="Helical" evidence="7">
    <location>
        <begin position="180"/>
        <end position="202"/>
    </location>
</feature>
<name>A0A381WC31_9ZZZZ</name>
<dbReference type="GO" id="GO:0005886">
    <property type="term" value="C:plasma membrane"/>
    <property type="evidence" value="ECO:0007669"/>
    <property type="project" value="UniProtKB-SubCell"/>
</dbReference>
<evidence type="ECO:0000256" key="3">
    <source>
        <dbReference type="ARBA" id="ARBA00022475"/>
    </source>
</evidence>
<dbReference type="Gene3D" id="1.20.1250.20">
    <property type="entry name" value="MFS general substrate transporter like domains"/>
    <property type="match status" value="1"/>
</dbReference>
<feature type="transmembrane region" description="Helical" evidence="7">
    <location>
        <begin position="152"/>
        <end position="174"/>
    </location>
</feature>
<keyword evidence="4 7" id="KW-0812">Transmembrane</keyword>
<comment type="subcellular location">
    <subcellularLocation>
        <location evidence="1">Cell membrane</location>
        <topology evidence="1">Multi-pass membrane protein</topology>
    </subcellularLocation>
</comment>
<feature type="transmembrane region" description="Helical" evidence="7">
    <location>
        <begin position="214"/>
        <end position="236"/>
    </location>
</feature>
<proteinExistence type="predicted"/>
<organism evidence="9">
    <name type="scientific">marine metagenome</name>
    <dbReference type="NCBI Taxonomy" id="408172"/>
    <lineage>
        <taxon>unclassified sequences</taxon>
        <taxon>metagenomes</taxon>
        <taxon>ecological metagenomes</taxon>
    </lineage>
</organism>
<feature type="domain" description="Major facilitator superfamily (MFS) profile" evidence="8">
    <location>
        <begin position="29"/>
        <end position="429"/>
    </location>
</feature>
<feature type="transmembrane region" description="Helical" evidence="7">
    <location>
        <begin position="376"/>
        <end position="402"/>
    </location>
</feature>
<keyword evidence="6 7" id="KW-0472">Membrane</keyword>
<keyword evidence="3" id="KW-1003">Cell membrane</keyword>
<dbReference type="NCBIfam" id="TIGR00711">
    <property type="entry name" value="efflux_EmrB"/>
    <property type="match status" value="1"/>
</dbReference>
<dbReference type="InterPro" id="IPR020846">
    <property type="entry name" value="MFS_dom"/>
</dbReference>
<dbReference type="InterPro" id="IPR011701">
    <property type="entry name" value="MFS"/>
</dbReference>
<evidence type="ECO:0000256" key="7">
    <source>
        <dbReference type="SAM" id="Phobius"/>
    </source>
</evidence>
<keyword evidence="2" id="KW-0813">Transport</keyword>